<gene>
    <name evidence="2" type="ORF">RSSM_02607</name>
</gene>
<keyword evidence="3" id="KW-1185">Reference proteome</keyword>
<feature type="domain" description="DUF6690" evidence="1">
    <location>
        <begin position="33"/>
        <end position="307"/>
    </location>
</feature>
<sequence length="307" mass="33551">MASHRDFSITRESCLSVRLREPALGVNGMIGGRIGKVAVLAVAAGTPYVANETEWGRSATSTITNQVTAATGSISSAAPWISSSGEADVGGVTETFGSDRYPIHSLHQVETLRPVSATRFRYEEDIARKLGGMPEEQSAGPSLAGNNVADIREALRFDLTPPMILNRFSRVSTVLADLQLEGLRVPVVTGIRSDDLAGTLTYYFDRSGAIQRINLHGFTGDAQRIIATLTSHYGLEGEKALDAGVYTRRWNGIPVHLLRISHAPVVFSDAVHQKYTVFLELNQPNLKYGISEEARRIVQTDRWTGRW</sequence>
<reference evidence="2 3" key="1">
    <citation type="journal article" date="2013" name="Mar. Genomics">
        <title>Expression of sulfatases in Rhodopirellula baltica and the diversity of sulfatases in the genus Rhodopirellula.</title>
        <authorList>
            <person name="Wegner C.E."/>
            <person name="Richter-Heitmann T."/>
            <person name="Klindworth A."/>
            <person name="Klockow C."/>
            <person name="Richter M."/>
            <person name="Achstetter T."/>
            <person name="Glockner F.O."/>
            <person name="Harder J."/>
        </authorList>
    </citation>
    <scope>NUCLEOTIDE SEQUENCE [LARGE SCALE GENOMIC DNA]</scope>
    <source>
        <strain evidence="2 3">SM41</strain>
    </source>
</reference>
<accession>M5U3D6</accession>
<dbReference type="EMBL" id="ANOH01000183">
    <property type="protein sequence ID" value="EMI55970.1"/>
    <property type="molecule type" value="Genomic_DNA"/>
</dbReference>
<dbReference type="PATRIC" id="fig|1263870.3.peg.2774"/>
<dbReference type="InterPro" id="IPR046512">
    <property type="entry name" value="DUF6690"/>
</dbReference>
<dbReference type="AlphaFoldDB" id="M5U3D6"/>
<proteinExistence type="predicted"/>
<evidence type="ECO:0000259" key="1">
    <source>
        <dbReference type="Pfam" id="PF20397"/>
    </source>
</evidence>
<organism evidence="2 3">
    <name type="scientific">Rhodopirellula sallentina SM41</name>
    <dbReference type="NCBI Taxonomy" id="1263870"/>
    <lineage>
        <taxon>Bacteria</taxon>
        <taxon>Pseudomonadati</taxon>
        <taxon>Planctomycetota</taxon>
        <taxon>Planctomycetia</taxon>
        <taxon>Pirellulales</taxon>
        <taxon>Pirellulaceae</taxon>
        <taxon>Rhodopirellula</taxon>
    </lineage>
</organism>
<dbReference type="Proteomes" id="UP000011885">
    <property type="component" value="Unassembled WGS sequence"/>
</dbReference>
<comment type="caution">
    <text evidence="2">The sequence shown here is derived from an EMBL/GenBank/DDBJ whole genome shotgun (WGS) entry which is preliminary data.</text>
</comment>
<evidence type="ECO:0000313" key="3">
    <source>
        <dbReference type="Proteomes" id="UP000011885"/>
    </source>
</evidence>
<protein>
    <submittedName>
        <fullName evidence="2">Signal peptide protein</fullName>
    </submittedName>
</protein>
<evidence type="ECO:0000313" key="2">
    <source>
        <dbReference type="EMBL" id="EMI55970.1"/>
    </source>
</evidence>
<dbReference type="Pfam" id="PF20397">
    <property type="entry name" value="DUF6690"/>
    <property type="match status" value="1"/>
</dbReference>
<name>M5U3D6_9BACT</name>